<dbReference type="PROSITE" id="PS51987">
    <property type="entry name" value="GS_CATALYTIC"/>
    <property type="match status" value="1"/>
</dbReference>
<dbReference type="PANTHER" id="PTHR43785:SF2">
    <property type="entry name" value="TYPE-1 GLUTAMINE SYNTHETASE 1"/>
    <property type="match status" value="1"/>
</dbReference>
<reference evidence="7" key="1">
    <citation type="submission" date="2022-06" db="EMBL/GenBank/DDBJ databases">
        <authorList>
            <consortium name="SYNGENTA / RWTH Aachen University"/>
        </authorList>
    </citation>
    <scope>NUCLEOTIDE SEQUENCE</scope>
</reference>
<dbReference type="GO" id="GO:0006542">
    <property type="term" value="P:glutamine biosynthetic process"/>
    <property type="evidence" value="ECO:0007669"/>
    <property type="project" value="InterPro"/>
</dbReference>
<dbReference type="Gene3D" id="3.30.590.10">
    <property type="entry name" value="Glutamine synthetase/guanido kinase, catalytic domain"/>
    <property type="match status" value="1"/>
</dbReference>
<feature type="region of interest" description="Disordered" evidence="5">
    <location>
        <begin position="64"/>
        <end position="86"/>
    </location>
</feature>
<evidence type="ECO:0000256" key="2">
    <source>
        <dbReference type="ARBA" id="ARBA00022598"/>
    </source>
</evidence>
<feature type="region of interest" description="Disordered" evidence="5">
    <location>
        <begin position="1"/>
        <end position="31"/>
    </location>
</feature>
<dbReference type="SUPFAM" id="SSF55931">
    <property type="entry name" value="Glutamine synthetase/guanido kinase"/>
    <property type="match status" value="1"/>
</dbReference>
<dbReference type="GO" id="GO:0004356">
    <property type="term" value="F:glutamine synthetase activity"/>
    <property type="evidence" value="ECO:0007669"/>
    <property type="project" value="InterPro"/>
</dbReference>
<evidence type="ECO:0000259" key="6">
    <source>
        <dbReference type="PROSITE" id="PS51987"/>
    </source>
</evidence>
<evidence type="ECO:0000256" key="5">
    <source>
        <dbReference type="SAM" id="MobiDB-lite"/>
    </source>
</evidence>
<dbReference type="Gene3D" id="3.10.20.70">
    <property type="entry name" value="Glutamine synthetase, N-terminal domain"/>
    <property type="match status" value="1"/>
</dbReference>
<dbReference type="EMBL" id="CALTRL010005843">
    <property type="protein sequence ID" value="CAH7687208.1"/>
    <property type="molecule type" value="Genomic_DNA"/>
</dbReference>
<feature type="domain" description="GS catalytic" evidence="6">
    <location>
        <begin position="256"/>
        <end position="619"/>
    </location>
</feature>
<dbReference type="PANTHER" id="PTHR43785">
    <property type="entry name" value="GAMMA-GLUTAMYLPUTRESCINE SYNTHETASE"/>
    <property type="match status" value="1"/>
</dbReference>
<keyword evidence="2" id="KW-0436">Ligase</keyword>
<dbReference type="InterPro" id="IPR014746">
    <property type="entry name" value="Gln_synth/guanido_kin_cat_dom"/>
</dbReference>
<name>A0AAV0BM63_PHAPC</name>
<evidence type="ECO:0000256" key="4">
    <source>
        <dbReference type="RuleBase" id="RU000384"/>
    </source>
</evidence>
<evidence type="ECO:0000313" key="8">
    <source>
        <dbReference type="Proteomes" id="UP001153365"/>
    </source>
</evidence>
<gene>
    <name evidence="7" type="ORF">PPACK8108_LOCUS21958</name>
</gene>
<comment type="similarity">
    <text evidence="3 4">Belongs to the glutamine synthetase family.</text>
</comment>
<evidence type="ECO:0000256" key="3">
    <source>
        <dbReference type="PROSITE-ProRule" id="PRU01331"/>
    </source>
</evidence>
<dbReference type="InterPro" id="IPR036651">
    <property type="entry name" value="Gln_synt_N_sf"/>
</dbReference>
<proteinExistence type="inferred from homology"/>
<dbReference type="Proteomes" id="UP001153365">
    <property type="component" value="Unassembled WGS sequence"/>
</dbReference>
<dbReference type="AlphaFoldDB" id="A0AAV0BM63"/>
<comment type="caution">
    <text evidence="7">The sequence shown here is derived from an EMBL/GenBank/DDBJ whole genome shotgun (WGS) entry which is preliminary data.</text>
</comment>
<sequence length="619" mass="67784">MSSSASNFRNHKPNSSPIETNHASKILSPRSTLEQASSLVEFFPRSNHPRPHPASFQAFENRFSAQNSPNTPLPSSSCSPASNKALSPTVYSRSSAQSLYHRIQPPSMSTTTESNHNFGEQGPPRFVRLCWIDFTGMVRCRVVKFSRYEQMVRSPPESLLTLPACVMGIGHHEELSPGFGPVGDLYLQPDKISFRVMTYHPSHAMVMCSLLRRRESDLTFDASDQNVVNVGGVGGTNSSSGSSKITSNFTPYPLCPRFILSSTLHSGVAESGISYLIGFEIEVVLLESVEPMVAVDNGNYSHCWSGHSSLRSGSKALACMEKVIDYLDEASIGVEQWHAESAPGQFELALSPHAPFQSCDELIYTKELIFNVANQMGLKATFSPKPYSTACGSGAHVHVSLQRLSQTQASPTTSPGINDIHSPELRPVNSNSSLNALERHWLAGVLLHLPAIISFTQPSTFSYDRTLESAWSGGVWVSWGTANKEVPVRLCTSSASGGLGISKHFELKTCDFTFNVYLALSVILTAGLLGIQTPLDLLLSDCKVDPSKMSPQERQANKITTSIPRSLEESLNALERDSTLTKALGQVFVKAYSTTKKAESERYKSLPIEKQRLFALEHY</sequence>
<dbReference type="InterPro" id="IPR008146">
    <property type="entry name" value="Gln_synth_cat_dom"/>
</dbReference>
<organism evidence="7 8">
    <name type="scientific">Phakopsora pachyrhizi</name>
    <name type="common">Asian soybean rust disease fungus</name>
    <dbReference type="NCBI Taxonomy" id="170000"/>
    <lineage>
        <taxon>Eukaryota</taxon>
        <taxon>Fungi</taxon>
        <taxon>Dikarya</taxon>
        <taxon>Basidiomycota</taxon>
        <taxon>Pucciniomycotina</taxon>
        <taxon>Pucciniomycetes</taxon>
        <taxon>Pucciniales</taxon>
        <taxon>Phakopsoraceae</taxon>
        <taxon>Phakopsora</taxon>
    </lineage>
</organism>
<protein>
    <recommendedName>
        <fullName evidence="1">Glutamine synthetase</fullName>
    </recommendedName>
</protein>
<accession>A0AAV0BM63</accession>
<dbReference type="SMART" id="SM01230">
    <property type="entry name" value="Gln-synt_C"/>
    <property type="match status" value="1"/>
</dbReference>
<keyword evidence="8" id="KW-1185">Reference proteome</keyword>
<evidence type="ECO:0000256" key="1">
    <source>
        <dbReference type="ARBA" id="ARBA00021364"/>
    </source>
</evidence>
<evidence type="ECO:0000313" key="7">
    <source>
        <dbReference type="EMBL" id="CAH7687208.1"/>
    </source>
</evidence>
<dbReference type="Pfam" id="PF00120">
    <property type="entry name" value="Gln-synt_C"/>
    <property type="match status" value="1"/>
</dbReference>